<proteinExistence type="predicted"/>
<gene>
    <name evidence="1" type="ORF">CLV73_3660</name>
</gene>
<accession>A0A2M9BX10</accession>
<organism evidence="1 2">
    <name type="scientific">Chryseobacterium geocarposphaerae</name>
    <dbReference type="NCBI Taxonomy" id="1416776"/>
    <lineage>
        <taxon>Bacteria</taxon>
        <taxon>Pseudomonadati</taxon>
        <taxon>Bacteroidota</taxon>
        <taxon>Flavobacteriia</taxon>
        <taxon>Flavobacteriales</taxon>
        <taxon>Weeksellaceae</taxon>
        <taxon>Chryseobacterium group</taxon>
        <taxon>Chryseobacterium</taxon>
    </lineage>
</organism>
<evidence type="ECO:0000313" key="2">
    <source>
        <dbReference type="Proteomes" id="UP000228740"/>
    </source>
</evidence>
<dbReference type="Proteomes" id="UP000228740">
    <property type="component" value="Unassembled WGS sequence"/>
</dbReference>
<comment type="caution">
    <text evidence="1">The sequence shown here is derived from an EMBL/GenBank/DDBJ whole genome shotgun (WGS) entry which is preliminary data.</text>
</comment>
<reference evidence="1 2" key="1">
    <citation type="submission" date="2017-11" db="EMBL/GenBank/DDBJ databases">
        <title>Genomic Encyclopedia of Archaeal and Bacterial Type Strains, Phase II (KMG-II): From Individual Species to Whole Genera.</title>
        <authorList>
            <person name="Goeker M."/>
        </authorList>
    </citation>
    <scope>NUCLEOTIDE SEQUENCE [LARGE SCALE GENOMIC DNA]</scope>
    <source>
        <strain evidence="1 2">DSM 27617</strain>
    </source>
</reference>
<name>A0A2M9BX10_9FLAO</name>
<sequence length="282" mass="33403">MVSNIGIKVLSPLSIIILACFTMKNKRFENKSGSFYQIKSDTVSVEDSIQRAQWDEEERKYLDSACQSETEKANLDIKKNKLVYFHYFGMVEQYNGDAEMTELLKKYNIEVDSAFTSCTVPYHLQNCYAQIMRKEIDRKFGPNFIDSLREVSKLEYVKKNPNKIYRFEECDWVSRYPGDKEYNDFFKNSQDHFWRNTKYPSGFEFRKDKDLYSYMGANFILYKTGKISDIKVDISFQNKKNYQYSSYFINQLKKFVQNTKWIPATSAGIKVNSEMDLTIHFK</sequence>
<protein>
    <submittedName>
        <fullName evidence="1">Uncharacterized protein</fullName>
    </submittedName>
</protein>
<keyword evidence="2" id="KW-1185">Reference proteome</keyword>
<dbReference type="AlphaFoldDB" id="A0A2M9BX10"/>
<dbReference type="EMBL" id="PGFD01000004">
    <property type="protein sequence ID" value="PJJ62494.1"/>
    <property type="molecule type" value="Genomic_DNA"/>
</dbReference>
<evidence type="ECO:0000313" key="1">
    <source>
        <dbReference type="EMBL" id="PJJ62494.1"/>
    </source>
</evidence>